<dbReference type="PRINTS" id="PR00367">
    <property type="entry name" value="ETHRSPELEMNT"/>
</dbReference>
<dbReference type="EMBL" id="KE345062">
    <property type="protein sequence ID" value="EXB93188.1"/>
    <property type="molecule type" value="Genomic_DNA"/>
</dbReference>
<feature type="region of interest" description="Disordered" evidence="7">
    <location>
        <begin position="112"/>
        <end position="134"/>
    </location>
</feature>
<keyword evidence="10" id="KW-1185">Reference proteome</keyword>
<accession>W9S6S5</accession>
<dbReference type="SMART" id="SM00380">
    <property type="entry name" value="AP2"/>
    <property type="match status" value="1"/>
</dbReference>
<dbReference type="PANTHER" id="PTHR31190:SF314">
    <property type="entry name" value="ETHYLENE-RESPONSIVE TRANSCRIPTION FACTOR ERF094"/>
    <property type="match status" value="1"/>
</dbReference>
<evidence type="ECO:0000256" key="5">
    <source>
        <dbReference type="ARBA" id="ARBA00023242"/>
    </source>
</evidence>
<reference evidence="10" key="1">
    <citation type="submission" date="2013-01" db="EMBL/GenBank/DDBJ databases">
        <title>Draft Genome Sequence of a Mulberry Tree, Morus notabilis C.K. Schneid.</title>
        <authorList>
            <person name="He N."/>
            <person name="Zhao S."/>
        </authorList>
    </citation>
    <scope>NUCLEOTIDE SEQUENCE</scope>
</reference>
<evidence type="ECO:0000313" key="10">
    <source>
        <dbReference type="Proteomes" id="UP000030645"/>
    </source>
</evidence>
<dbReference type="GO" id="GO:0003700">
    <property type="term" value="F:DNA-binding transcription factor activity"/>
    <property type="evidence" value="ECO:0007669"/>
    <property type="project" value="InterPro"/>
</dbReference>
<dbReference type="KEGG" id="mnt:21407265"/>
<keyword evidence="4" id="KW-0804">Transcription</keyword>
<keyword evidence="5" id="KW-0539">Nucleus</keyword>
<dbReference type="OrthoDB" id="670255at2759"/>
<dbReference type="PROSITE" id="PS51032">
    <property type="entry name" value="AP2_ERF"/>
    <property type="match status" value="1"/>
</dbReference>
<feature type="domain" description="AP2/ERF" evidence="8">
    <location>
        <begin position="133"/>
        <end position="191"/>
    </location>
</feature>
<protein>
    <submittedName>
        <fullName evidence="9">Ethylene-responsive transcription factor 1B</fullName>
    </submittedName>
</protein>
<comment type="subcellular location">
    <subcellularLocation>
        <location evidence="1">Nucleus</location>
    </subcellularLocation>
</comment>
<evidence type="ECO:0000256" key="4">
    <source>
        <dbReference type="ARBA" id="ARBA00023163"/>
    </source>
</evidence>
<evidence type="ECO:0000259" key="8">
    <source>
        <dbReference type="PROSITE" id="PS51032"/>
    </source>
</evidence>
<dbReference type="eggNOG" id="ENOG502RY3G">
    <property type="taxonomic scope" value="Eukaryota"/>
</dbReference>
<dbReference type="PANTHER" id="PTHR31190">
    <property type="entry name" value="DNA-BINDING DOMAIN"/>
    <property type="match status" value="1"/>
</dbReference>
<dbReference type="AlphaFoldDB" id="W9S6S5"/>
<proteinExistence type="inferred from homology"/>
<evidence type="ECO:0000256" key="3">
    <source>
        <dbReference type="ARBA" id="ARBA00023125"/>
    </source>
</evidence>
<dbReference type="GO" id="GO:0005634">
    <property type="term" value="C:nucleus"/>
    <property type="evidence" value="ECO:0007669"/>
    <property type="project" value="UniProtKB-SubCell"/>
</dbReference>
<evidence type="ECO:0000256" key="6">
    <source>
        <dbReference type="ARBA" id="ARBA00024343"/>
    </source>
</evidence>
<dbReference type="FunFam" id="3.30.730.10:FF:000001">
    <property type="entry name" value="Ethylene-responsive transcription factor 2"/>
    <property type="match status" value="1"/>
</dbReference>
<dbReference type="SUPFAM" id="SSF54171">
    <property type="entry name" value="DNA-binding domain"/>
    <property type="match status" value="1"/>
</dbReference>
<sequence length="289" mass="32610">MDYYQQYSSLYIPSCPDYYNYSDQSSNSFNSSSLDQSLSWSHNDNNMFNVYDDSHQSSVNPNPHPLPFNVNDTEEMLLYGVLAEAGTDGDHRSPISSSNSNNNNIKAVVVDQEEVNSRAAPEDEEEKENDGTAYRGVRKRPWGKYAAEIRDSTRNGVRVWLGTFDTAEEAALAYDQAAFLMRGSLAVLNFPAEKVCQSLREMKYTFHEGCSPVLALKKRHSLKRKSANSTKKKDQIMIKNNIKSTNHVINTNHAVNIANEIVVMKNVVVLEDLGADYLEELLSISEQQY</sequence>
<keyword evidence="2" id="KW-0805">Transcription regulation</keyword>
<name>W9S6S5_9ROSA</name>
<keyword evidence="3" id="KW-0238">DNA-binding</keyword>
<dbReference type="GO" id="GO:0003677">
    <property type="term" value="F:DNA binding"/>
    <property type="evidence" value="ECO:0007669"/>
    <property type="project" value="UniProtKB-KW"/>
</dbReference>
<evidence type="ECO:0000256" key="1">
    <source>
        <dbReference type="ARBA" id="ARBA00004123"/>
    </source>
</evidence>
<dbReference type="Gene3D" id="3.30.730.10">
    <property type="entry name" value="AP2/ERF domain"/>
    <property type="match status" value="1"/>
</dbReference>
<dbReference type="InterPro" id="IPR016177">
    <property type="entry name" value="DNA-bd_dom_sf"/>
</dbReference>
<dbReference type="Pfam" id="PF00847">
    <property type="entry name" value="AP2"/>
    <property type="match status" value="1"/>
</dbReference>
<comment type="similarity">
    <text evidence="6">Belongs to the AP2/ERF transcription factor family. ERF subfamily.</text>
</comment>
<dbReference type="SMR" id="W9S6S5"/>
<dbReference type="InterPro" id="IPR036955">
    <property type="entry name" value="AP2/ERF_dom_sf"/>
</dbReference>
<evidence type="ECO:0000256" key="2">
    <source>
        <dbReference type="ARBA" id="ARBA00023015"/>
    </source>
</evidence>
<dbReference type="InterPro" id="IPR044808">
    <property type="entry name" value="ERF_plant"/>
</dbReference>
<evidence type="ECO:0000313" key="9">
    <source>
        <dbReference type="EMBL" id="EXB93188.1"/>
    </source>
</evidence>
<evidence type="ECO:0000256" key="7">
    <source>
        <dbReference type="SAM" id="MobiDB-lite"/>
    </source>
</evidence>
<organism evidence="9 10">
    <name type="scientific">Morus notabilis</name>
    <dbReference type="NCBI Taxonomy" id="981085"/>
    <lineage>
        <taxon>Eukaryota</taxon>
        <taxon>Viridiplantae</taxon>
        <taxon>Streptophyta</taxon>
        <taxon>Embryophyta</taxon>
        <taxon>Tracheophyta</taxon>
        <taxon>Spermatophyta</taxon>
        <taxon>Magnoliopsida</taxon>
        <taxon>eudicotyledons</taxon>
        <taxon>Gunneridae</taxon>
        <taxon>Pentapetalae</taxon>
        <taxon>rosids</taxon>
        <taxon>fabids</taxon>
        <taxon>Rosales</taxon>
        <taxon>Moraceae</taxon>
        <taxon>Moreae</taxon>
        <taxon>Morus</taxon>
    </lineage>
</organism>
<dbReference type="STRING" id="981085.W9S6S5"/>
<dbReference type="CDD" id="cd00018">
    <property type="entry name" value="AP2"/>
    <property type="match status" value="1"/>
</dbReference>
<dbReference type="InterPro" id="IPR001471">
    <property type="entry name" value="AP2/ERF_dom"/>
</dbReference>
<gene>
    <name evidence="9" type="ORF">L484_024526</name>
</gene>
<dbReference type="Proteomes" id="UP000030645">
    <property type="component" value="Unassembled WGS sequence"/>
</dbReference>
<dbReference type="GO" id="GO:0009873">
    <property type="term" value="P:ethylene-activated signaling pathway"/>
    <property type="evidence" value="ECO:0007669"/>
    <property type="project" value="InterPro"/>
</dbReference>